<name>A0A271ITW3_9BACT</name>
<dbReference type="Proteomes" id="UP000216339">
    <property type="component" value="Unassembled WGS sequence"/>
</dbReference>
<dbReference type="RefSeq" id="WP_095512643.1">
    <property type="nucleotide sequence ID" value="NZ_MQWD01000010.1"/>
</dbReference>
<gene>
    <name evidence="2" type="ORF">BSZ37_21105</name>
</gene>
<dbReference type="AlphaFoldDB" id="A0A271ITW3"/>
<keyword evidence="3" id="KW-1185">Reference proteome</keyword>
<evidence type="ECO:0000313" key="3">
    <source>
        <dbReference type="Proteomes" id="UP000216339"/>
    </source>
</evidence>
<feature type="region of interest" description="Disordered" evidence="1">
    <location>
        <begin position="456"/>
        <end position="476"/>
    </location>
</feature>
<dbReference type="EMBL" id="MQWD01000010">
    <property type="protein sequence ID" value="PAP74165.1"/>
    <property type="molecule type" value="Genomic_DNA"/>
</dbReference>
<evidence type="ECO:0000256" key="1">
    <source>
        <dbReference type="SAM" id="MobiDB-lite"/>
    </source>
</evidence>
<accession>A0A271ITW3</accession>
<organism evidence="2 3">
    <name type="scientific">Rubrivirga marina</name>
    <dbReference type="NCBI Taxonomy" id="1196024"/>
    <lineage>
        <taxon>Bacteria</taxon>
        <taxon>Pseudomonadati</taxon>
        <taxon>Rhodothermota</taxon>
        <taxon>Rhodothermia</taxon>
        <taxon>Rhodothermales</taxon>
        <taxon>Rubricoccaceae</taxon>
        <taxon>Rubrivirga</taxon>
    </lineage>
</organism>
<reference evidence="2 3" key="1">
    <citation type="submission" date="2016-11" db="EMBL/GenBank/DDBJ databases">
        <title>Study of marine rhodopsin-containing bacteria.</title>
        <authorList>
            <person name="Yoshizawa S."/>
            <person name="Kumagai Y."/>
            <person name="Kogure K."/>
        </authorList>
    </citation>
    <scope>NUCLEOTIDE SEQUENCE [LARGE SCALE GENOMIC DNA]</scope>
    <source>
        <strain evidence="2 3">SAORIC-28</strain>
    </source>
</reference>
<proteinExistence type="predicted"/>
<sequence length="942" mass="101478">MEWSACLCRHLFGTDRAAGPVAFVPATRFDLRRAVADPSADAAEVEWAFVRAVRTTPERTRRLLSPRSPEFVASWLSDDPPAYLAHLVLTCYVAAGGEEGTLDEGRFRERLRRTLGHPEGTTYDLPNLGLLWEAFAAWLEVRASAGNLRPLRLPDPGRMSRIGYSLRLAFPTLRDRRILADAFADLRGDVPSTRAAVERVRGLDFGERSQVPSVTDDFIRHLRRGDPHVHGHPFWTAVRDAVALDYASPSEPRLRLALVVDEPAALDLSCLLACGELPAGWMPPPRVWIEPLAARVGGFERAIHFDGGPGPVQALLDGRAGSRWTPLGRTALARAASEGAVLLARDESGWPVSRLSLPDPGTDVWVLARRQTLAAVLRVAAVAPRPRSSAYEGWDWVGPLDAEAFCGVSDQLPKLSVFQRSVPPPAVRLVGGVRTGAAYLGVPGALPAVSAPSGARVVREEPDGRQVALRPASGGRYYDPDDAEPIGLHRYEAAVGGRHVGSTSARFVAAHVGVDYRAPGGGPWYVESSHAELEVWGDPPETTEEGASTERVADFSVLVGGRSAVVPDAQPVRELAPFVEVVAALSTTRAGLPEGEFVRLLASVLGVPGGPLLWDVARAWVEAGHLDLLAPNAWPNRRYVARRPALVIWPEERRTATLVGLAPAEVRDRIASHAGRLGVEVHRRTRHSPWVPDLPTVRAPSEASLAELARIVDLPSPVAASPFRAAAPSAVVRTAPIDLPRDLVSQGVWSWAYGGFGHHAGGDVSVSRWTHPRRAPAYAVESGGERRVFRTRTWAFLYATALRGEHAFSADAGGRLVTTGPVRLPVPLARALAVVAGAPGPFADSAGQSGYAIPCVPAAQTALVDWLSETRKVPQRASLHARRLAQLAASSAGPTMPISSVIRNRLRPFDHDPDVRRLLSLRVPVPLTAHVARLADDLAARR</sequence>
<evidence type="ECO:0000313" key="2">
    <source>
        <dbReference type="EMBL" id="PAP74165.1"/>
    </source>
</evidence>
<comment type="caution">
    <text evidence="2">The sequence shown here is derived from an EMBL/GenBank/DDBJ whole genome shotgun (WGS) entry which is preliminary data.</text>
</comment>
<protein>
    <submittedName>
        <fullName evidence="2">Uncharacterized protein</fullName>
    </submittedName>
</protein>